<evidence type="ECO:0000256" key="1">
    <source>
        <dbReference type="SAM" id="MobiDB-lite"/>
    </source>
</evidence>
<dbReference type="EMBL" id="JANQDL010000048">
    <property type="protein sequence ID" value="MDH6063432.1"/>
    <property type="molecule type" value="Genomic_DNA"/>
</dbReference>
<comment type="caution">
    <text evidence="2">The sequence shown here is derived from an EMBL/GenBank/DDBJ whole genome shotgun (WGS) entry which is preliminary data.</text>
</comment>
<protein>
    <recommendedName>
        <fullName evidence="4">DUF1156 domain-containing protein</fullName>
    </recommendedName>
</protein>
<organism evidence="2 3">
    <name type="scientific">Umezakia ovalisporum FSS-62</name>
    <dbReference type="NCBI Taxonomy" id="2971776"/>
    <lineage>
        <taxon>Bacteria</taxon>
        <taxon>Bacillati</taxon>
        <taxon>Cyanobacteriota</taxon>
        <taxon>Cyanophyceae</taxon>
        <taxon>Nostocales</taxon>
        <taxon>Nodulariaceae</taxon>
        <taxon>Umezakia</taxon>
    </lineage>
</organism>
<name>A0AA43KEH0_9CYAN</name>
<feature type="region of interest" description="Disordered" evidence="1">
    <location>
        <begin position="282"/>
        <end position="308"/>
    </location>
</feature>
<dbReference type="AlphaFoldDB" id="A0AA43KEH0"/>
<feature type="compositionally biased region" description="Acidic residues" evidence="1">
    <location>
        <begin position="283"/>
        <end position="299"/>
    </location>
</feature>
<dbReference type="Gene3D" id="3.40.50.150">
    <property type="entry name" value="Vaccinia Virus protein VP39"/>
    <property type="match status" value="1"/>
</dbReference>
<evidence type="ECO:0000313" key="2">
    <source>
        <dbReference type="EMBL" id="MDH6063432.1"/>
    </source>
</evidence>
<gene>
    <name evidence="2" type="ORF">NWP23_06510</name>
</gene>
<sequence>MWIANDHIQVGQTQQANAANHPLPDDFAQCLFSDPPYYDAIPYADLSDFFYVWLKRTLPLSLKTSFTAELTPKDDECIVDEVKGKDKTYFEQQMQKAMAEGCRFLSPEGIAVIVFAHKSTSGWEAQLQAMVNAGWTMTGSWPIDTEMGSRLRAMNSAALASSVHIVCRPRNSDDIGDWRDVLQELPQRIHSWMPRLESEGVVGADAIFACLGPALEIFSRYSRVEKASGELVTLKEYLEYLWAAVSKEALSMIFSSADTTSFEEDARLTAMWLWTLSTGNIDNNDDTSETETDDNDDDETSSKTSKTGGYTLEFDAARKIAQGLGAHLEQLTRLVEVKGSTARLLPVSERTQYLFGKEEAQTPSKTKGKAKGKNKEVEQLNLFAALGITEEEDNTDWGEKTVPHFGNTTLDRIHQSMILFAAGRSEALKRFLVEEGAGNDQRFWGLAQALSALYPTGTDEKRWVDSVLARKKGLGF</sequence>
<evidence type="ECO:0008006" key="4">
    <source>
        <dbReference type="Google" id="ProtNLM"/>
    </source>
</evidence>
<dbReference type="Proteomes" id="UP001159370">
    <property type="component" value="Unassembled WGS sequence"/>
</dbReference>
<accession>A0AA43KEH0</accession>
<dbReference type="RefSeq" id="WP_280687904.1">
    <property type="nucleotide sequence ID" value="NZ_JANQDL010000048.1"/>
</dbReference>
<reference evidence="2 3" key="1">
    <citation type="journal article" date="2023" name="J. Phycol.">
        <title>Chrysosporum ovalisporum is synonymous with the true-branching cyanobacterium Umezakia natans (Nostocales/Aphanizomenonaceae).</title>
        <authorList>
            <person name="McGregor G.B."/>
            <person name="Sendall B.C."/>
            <person name="Niiyama Y."/>
            <person name="Tuji A."/>
            <person name="Willis A."/>
        </authorList>
    </citation>
    <scope>NUCLEOTIDE SEQUENCE [LARGE SCALE GENOMIC DNA]</scope>
    <source>
        <strain evidence="2 3">FSS-62</strain>
    </source>
</reference>
<evidence type="ECO:0000313" key="3">
    <source>
        <dbReference type="Proteomes" id="UP001159370"/>
    </source>
</evidence>
<dbReference type="SUPFAM" id="SSF53335">
    <property type="entry name" value="S-adenosyl-L-methionine-dependent methyltransferases"/>
    <property type="match status" value="1"/>
</dbReference>
<dbReference type="InterPro" id="IPR029063">
    <property type="entry name" value="SAM-dependent_MTases_sf"/>
</dbReference>
<proteinExistence type="predicted"/>